<evidence type="ECO:0000313" key="3">
    <source>
        <dbReference type="Proteomes" id="UP000624709"/>
    </source>
</evidence>
<comment type="caution">
    <text evidence="2">The sequence shown here is derived from an EMBL/GenBank/DDBJ whole genome shotgun (WGS) entry which is preliminary data.</text>
</comment>
<dbReference type="EMBL" id="BOMS01000031">
    <property type="protein sequence ID" value="GIE66327.1"/>
    <property type="molecule type" value="Genomic_DNA"/>
</dbReference>
<feature type="region of interest" description="Disordered" evidence="1">
    <location>
        <begin position="23"/>
        <end position="87"/>
    </location>
</feature>
<keyword evidence="3" id="KW-1185">Reference proteome</keyword>
<evidence type="ECO:0000313" key="2">
    <source>
        <dbReference type="EMBL" id="GIE66327.1"/>
    </source>
</evidence>
<proteinExistence type="predicted"/>
<organism evidence="2 3">
    <name type="scientific">Actinoplanes palleronii</name>
    <dbReference type="NCBI Taxonomy" id="113570"/>
    <lineage>
        <taxon>Bacteria</taxon>
        <taxon>Bacillati</taxon>
        <taxon>Actinomycetota</taxon>
        <taxon>Actinomycetes</taxon>
        <taxon>Micromonosporales</taxon>
        <taxon>Micromonosporaceae</taxon>
        <taxon>Actinoplanes</taxon>
    </lineage>
</organism>
<reference evidence="2 3" key="1">
    <citation type="submission" date="2021-01" db="EMBL/GenBank/DDBJ databases">
        <title>Whole genome shotgun sequence of Actinoplanes palleronii NBRC 14916.</title>
        <authorList>
            <person name="Komaki H."/>
            <person name="Tamura T."/>
        </authorList>
    </citation>
    <scope>NUCLEOTIDE SEQUENCE [LARGE SCALE GENOMIC DNA]</scope>
    <source>
        <strain evidence="2 3">NBRC 14916</strain>
    </source>
</reference>
<sequence>MPSGRMDRPRGGGSPRCQIACVRRPQAGGNRTHNPIAYPYRPRTRLSADFHRPAVPGADSRRPTGAQRGFPPPHRRAARIPAAPPACSADLCRRAATGAGR</sequence>
<dbReference type="Proteomes" id="UP000624709">
    <property type="component" value="Unassembled WGS sequence"/>
</dbReference>
<name>A0ABQ4B6V8_9ACTN</name>
<accession>A0ABQ4B6V8</accession>
<gene>
    <name evidence="2" type="ORF">Apa02nite_024350</name>
</gene>
<protein>
    <submittedName>
        <fullName evidence="2">Uncharacterized protein</fullName>
    </submittedName>
</protein>
<evidence type="ECO:0000256" key="1">
    <source>
        <dbReference type="SAM" id="MobiDB-lite"/>
    </source>
</evidence>